<gene>
    <name evidence="2" type="ORF">UV68_C0028G0004</name>
</gene>
<proteinExistence type="predicted"/>
<name>A0A0G1D5U2_9BACT</name>
<keyword evidence="1" id="KW-0812">Transmembrane</keyword>
<keyword evidence="1" id="KW-0472">Membrane</keyword>
<feature type="transmembrane region" description="Helical" evidence="1">
    <location>
        <begin position="14"/>
        <end position="35"/>
    </location>
</feature>
<evidence type="ECO:0000313" key="3">
    <source>
        <dbReference type="Proteomes" id="UP000033980"/>
    </source>
</evidence>
<evidence type="ECO:0000256" key="1">
    <source>
        <dbReference type="SAM" id="Phobius"/>
    </source>
</evidence>
<comment type="caution">
    <text evidence="2">The sequence shown here is derived from an EMBL/GenBank/DDBJ whole genome shotgun (WGS) entry which is preliminary data.</text>
</comment>
<sequence length="66" mass="7169">MNKFSSIKLTRKEFLLYIGAIFVGIVGIPTIFKVISEVNPRVGNSKLTKSSVKTKSRSFGSGAYGV</sequence>
<organism evidence="2 3">
    <name type="scientific">Candidatus Collierbacteria bacterium GW2011_GWC2_43_12</name>
    <dbReference type="NCBI Taxonomy" id="1618390"/>
    <lineage>
        <taxon>Bacteria</taxon>
        <taxon>Candidatus Collieribacteriota</taxon>
    </lineage>
</organism>
<protein>
    <submittedName>
        <fullName evidence="2">Uncharacterized protein</fullName>
    </submittedName>
</protein>
<reference evidence="2 3" key="1">
    <citation type="journal article" date="2015" name="Nature">
        <title>rRNA introns, odd ribosomes, and small enigmatic genomes across a large radiation of phyla.</title>
        <authorList>
            <person name="Brown C.T."/>
            <person name="Hug L.A."/>
            <person name="Thomas B.C."/>
            <person name="Sharon I."/>
            <person name="Castelle C.J."/>
            <person name="Singh A."/>
            <person name="Wilkins M.J."/>
            <person name="Williams K.H."/>
            <person name="Banfield J.F."/>
        </authorList>
    </citation>
    <scope>NUCLEOTIDE SEQUENCE [LARGE SCALE GENOMIC DNA]</scope>
</reference>
<dbReference type="Proteomes" id="UP000033980">
    <property type="component" value="Unassembled WGS sequence"/>
</dbReference>
<evidence type="ECO:0000313" key="2">
    <source>
        <dbReference type="EMBL" id="KKS93052.1"/>
    </source>
</evidence>
<dbReference type="AlphaFoldDB" id="A0A0G1D5U2"/>
<dbReference type="EMBL" id="LCFK01000028">
    <property type="protein sequence ID" value="KKS93052.1"/>
    <property type="molecule type" value="Genomic_DNA"/>
</dbReference>
<accession>A0A0G1D5U2</accession>
<keyword evidence="1" id="KW-1133">Transmembrane helix</keyword>